<dbReference type="HOGENOM" id="CLU_028960_2_0_6"/>
<reference evidence="1 2" key="2">
    <citation type="journal article" date="2009" name="PLoS ONE">
        <title>The photosynthetic apparatus and its regulation in the aerobic gammaproteobacterium Congregibacter litoralis gen. nov., sp. nov.</title>
        <authorList>
            <person name="Spring S."/>
            <person name="Lunsdorf H."/>
            <person name="Fuchs B.M."/>
            <person name="Tindall B.J."/>
        </authorList>
    </citation>
    <scope>NUCLEOTIDE SEQUENCE [LARGE SCALE GENOMIC DNA]</scope>
    <source>
        <strain evidence="1">KT71</strain>
    </source>
</reference>
<evidence type="ECO:0000313" key="1">
    <source>
        <dbReference type="EMBL" id="EAQ95661.2"/>
    </source>
</evidence>
<organism evidence="1 2">
    <name type="scientific">Congregibacter litoralis KT71</name>
    <dbReference type="NCBI Taxonomy" id="314285"/>
    <lineage>
        <taxon>Bacteria</taxon>
        <taxon>Pseudomonadati</taxon>
        <taxon>Pseudomonadota</taxon>
        <taxon>Gammaproteobacteria</taxon>
        <taxon>Cellvibrionales</taxon>
        <taxon>Halieaceae</taxon>
        <taxon>Congregibacter</taxon>
    </lineage>
</organism>
<keyword evidence="2" id="KW-1185">Reference proteome</keyword>
<proteinExistence type="predicted"/>
<dbReference type="Proteomes" id="UP000019205">
    <property type="component" value="Chromosome"/>
</dbReference>
<dbReference type="InterPro" id="IPR022304">
    <property type="entry name" value="ICE_PFGI_1_ParB"/>
</dbReference>
<dbReference type="InterPro" id="IPR050336">
    <property type="entry name" value="Chromosome_partition/occlusion"/>
</dbReference>
<dbReference type="RefSeq" id="WP_023659674.1">
    <property type="nucleotide sequence ID" value="NZ_CM002299.1"/>
</dbReference>
<dbReference type="GO" id="GO:0007059">
    <property type="term" value="P:chromosome segregation"/>
    <property type="evidence" value="ECO:0007669"/>
    <property type="project" value="TreeGrafter"/>
</dbReference>
<dbReference type="STRING" id="314285.KT71_13714"/>
<dbReference type="GO" id="GO:0005694">
    <property type="term" value="C:chromosome"/>
    <property type="evidence" value="ECO:0007669"/>
    <property type="project" value="TreeGrafter"/>
</dbReference>
<evidence type="ECO:0000313" key="2">
    <source>
        <dbReference type="Proteomes" id="UP000019205"/>
    </source>
</evidence>
<dbReference type="InterPro" id="IPR036086">
    <property type="entry name" value="ParB/Sulfiredoxin_sf"/>
</dbReference>
<dbReference type="NCBIfam" id="TIGR03764">
    <property type="entry name" value="ICE_PFGI_1_parB"/>
    <property type="match status" value="1"/>
</dbReference>
<sequence>MDAMPELVTDLHSSTMTTQLIVLPISQIKPFPRNPRRSPHPARERIKASIRENGLDHALAVTQRPGTAHYVLTAGGNTRLEVLVELYAETRDPRFAQIPCALTSWPGDVEILLAHVRENDLRDALSFVDKACAVLECKALLDAERDEPLSQQALSDALMQHGYGLSQSMISQFTYAVERLLPVIPIALENGLGRPQVQRIRHLDRSASRLWASCGLDTELPYDEAFLTLCRRYDGLDWSFDDLEEALAVEIAEGADRGIQAVRLDLRSAVMAKDLGTSIIEQGAVADSSASETEAACIIATAERAYSRGYNDPLPQERRASFAKCAQDAASSDLSAESIKARTGNHPLKSARARSWALALRLAKRFGLSELVISTPKEGMGYLLIDVPDAGLLAQTTVEEGNHVRAIWQHLAACCELARAPRERLLIHLTEH</sequence>
<dbReference type="eggNOG" id="COG1475">
    <property type="taxonomic scope" value="Bacteria"/>
</dbReference>
<dbReference type="EMBL" id="AAOA02000001">
    <property type="protein sequence ID" value="EAQ95661.2"/>
    <property type="molecule type" value="Genomic_DNA"/>
</dbReference>
<dbReference type="AlphaFoldDB" id="A4AEA7"/>
<accession>A4AEA7</accession>
<name>A4AEA7_9GAMM</name>
<dbReference type="PANTHER" id="PTHR33375:SF1">
    <property type="entry name" value="CHROMOSOME-PARTITIONING PROTEIN PARB-RELATED"/>
    <property type="match status" value="1"/>
</dbReference>
<reference evidence="1 2" key="1">
    <citation type="journal article" date="2007" name="Proc. Natl. Acad. Sci. U.S.A.">
        <title>Characterization of a marine gammaproteobacterium capable of aerobic anoxygenic photosynthesis.</title>
        <authorList>
            <person name="Fuchs B.M."/>
            <person name="Spring S."/>
            <person name="Teeling H."/>
            <person name="Quast C."/>
            <person name="Wulf J."/>
            <person name="Schattenhofer M."/>
            <person name="Yan S."/>
            <person name="Ferriera S."/>
            <person name="Johnson J."/>
            <person name="Glockner F.O."/>
            <person name="Amann R."/>
        </authorList>
    </citation>
    <scope>NUCLEOTIDE SEQUENCE [LARGE SCALE GENOMIC DNA]</scope>
    <source>
        <strain evidence="1">KT71</strain>
    </source>
</reference>
<gene>
    <name evidence="1" type="ORF">KT71_13714</name>
</gene>
<dbReference type="PANTHER" id="PTHR33375">
    <property type="entry name" value="CHROMOSOME-PARTITIONING PROTEIN PARB-RELATED"/>
    <property type="match status" value="1"/>
</dbReference>
<protein>
    <submittedName>
        <fullName evidence="1">Integrating conjugative element, PFGI 1 class, ParB family protein</fullName>
    </submittedName>
</protein>
<comment type="caution">
    <text evidence="1">The sequence shown here is derived from an EMBL/GenBank/DDBJ whole genome shotgun (WGS) entry which is preliminary data.</text>
</comment>
<dbReference type="SUPFAM" id="SSF110849">
    <property type="entry name" value="ParB/Sulfiredoxin"/>
    <property type="match status" value="1"/>
</dbReference>